<evidence type="ECO:0000256" key="1">
    <source>
        <dbReference type="SAM" id="MobiDB-lite"/>
    </source>
</evidence>
<evidence type="ECO:0000313" key="3">
    <source>
        <dbReference type="Proteomes" id="UP001234178"/>
    </source>
</evidence>
<dbReference type="EMBL" id="JAOYFB010000039">
    <property type="protein sequence ID" value="KAK4030716.1"/>
    <property type="molecule type" value="Genomic_DNA"/>
</dbReference>
<organism evidence="2 3">
    <name type="scientific">Daphnia magna</name>
    <dbReference type="NCBI Taxonomy" id="35525"/>
    <lineage>
        <taxon>Eukaryota</taxon>
        <taxon>Metazoa</taxon>
        <taxon>Ecdysozoa</taxon>
        <taxon>Arthropoda</taxon>
        <taxon>Crustacea</taxon>
        <taxon>Branchiopoda</taxon>
        <taxon>Diplostraca</taxon>
        <taxon>Cladocera</taxon>
        <taxon>Anomopoda</taxon>
        <taxon>Daphniidae</taxon>
        <taxon>Daphnia</taxon>
    </lineage>
</organism>
<evidence type="ECO:0000313" key="2">
    <source>
        <dbReference type="EMBL" id="KAK4030716.1"/>
    </source>
</evidence>
<accession>A0ABR0B006</accession>
<keyword evidence="3" id="KW-1185">Reference proteome</keyword>
<dbReference type="Proteomes" id="UP001234178">
    <property type="component" value="Unassembled WGS sequence"/>
</dbReference>
<gene>
    <name evidence="2" type="ORF">OUZ56_024055</name>
</gene>
<reference evidence="2 3" key="1">
    <citation type="journal article" date="2023" name="Nucleic Acids Res.">
        <title>The hologenome of Daphnia magna reveals possible DNA methylation and microbiome-mediated evolution of the host genome.</title>
        <authorList>
            <person name="Chaturvedi A."/>
            <person name="Li X."/>
            <person name="Dhandapani V."/>
            <person name="Marshall H."/>
            <person name="Kissane S."/>
            <person name="Cuenca-Cambronero M."/>
            <person name="Asole G."/>
            <person name="Calvet F."/>
            <person name="Ruiz-Romero M."/>
            <person name="Marangio P."/>
            <person name="Guigo R."/>
            <person name="Rago D."/>
            <person name="Mirbahai L."/>
            <person name="Eastwood N."/>
            <person name="Colbourne J.K."/>
            <person name="Zhou J."/>
            <person name="Mallon E."/>
            <person name="Orsini L."/>
        </authorList>
    </citation>
    <scope>NUCLEOTIDE SEQUENCE [LARGE SCALE GENOMIC DNA]</scope>
    <source>
        <strain evidence="2">LRV0_1</strain>
    </source>
</reference>
<comment type="caution">
    <text evidence="2">The sequence shown here is derived from an EMBL/GenBank/DDBJ whole genome shotgun (WGS) entry which is preliminary data.</text>
</comment>
<proteinExistence type="predicted"/>
<feature type="region of interest" description="Disordered" evidence="1">
    <location>
        <begin position="419"/>
        <end position="473"/>
    </location>
</feature>
<sequence length="473" mass="52584">MEKINKLLSPLDIRRIFEQKIQLKSEPPFSSSIHNTPVIMAPPLPFVATFDLLENSSKSDLNSLTEEVLNHIKVIWNGKKDKEQQQLNHCANLLFLYLIKDNYPKLGAKGLKVLPLQEAGYSFSNNKDTGTKSKIKWNNLLAKRKEYAKLISATGSSADVVKKKPSNYDEIEFIIVTPPKPIMASINTESKLTPIFMKRDDGISFKQMKTVEITQIIQELESELGLFDKGGVTLATGGDLFIRQTTKEQQMKLLKVNHVLNGTVMVTFTQSRSANNSRVTIHQVPTGDTDDEIYLTLKQQGYKVNSISEKGTTHHSHQSSNLTYSQALRGNASTSAIDPETEIINGKIEAIQTELKQIRAELCKVKALEGKVASMDLTVRNVESSLNTLETGQLASNLKLDKICLLLTKLLPNLDEEEMDIEQPVENPSKGSGLKTPSTMTRLAPAKNQNNEGLDPASKKPKSSLDPKTTTRK</sequence>
<protein>
    <submittedName>
        <fullName evidence="2">Uncharacterized protein</fullName>
    </submittedName>
</protein>
<feature type="compositionally biased region" description="Polar residues" evidence="1">
    <location>
        <begin position="435"/>
        <end position="452"/>
    </location>
</feature>
<name>A0ABR0B006_9CRUS</name>